<dbReference type="AlphaFoldDB" id="A0A1M6MPJ0"/>
<sequence length="108" mass="12304">MALEAINEIRKAEEEADLLIKNAQEESREIIKQGNLKAEMSYDEIIKSAKSQSDNYFKKAETEGNLASEPILKLGREETEELLNVSQEKLQQAVKLVVERIVKNYGHN</sequence>
<feature type="coiled-coil region" evidence="1">
    <location>
        <begin position="2"/>
        <end position="29"/>
    </location>
</feature>
<evidence type="ECO:0000256" key="1">
    <source>
        <dbReference type="SAM" id="Coils"/>
    </source>
</evidence>
<keyword evidence="1" id="KW-0175">Coiled coil</keyword>
<proteinExistence type="predicted"/>
<dbReference type="RefSeq" id="WP_073011181.1">
    <property type="nucleotide sequence ID" value="NZ_FQZO01000009.1"/>
</dbReference>
<keyword evidence="3" id="KW-1185">Reference proteome</keyword>
<dbReference type="Proteomes" id="UP000184080">
    <property type="component" value="Unassembled WGS sequence"/>
</dbReference>
<evidence type="ECO:0000313" key="3">
    <source>
        <dbReference type="Proteomes" id="UP000184080"/>
    </source>
</evidence>
<name>A0A1M6MPJ0_9CLOT</name>
<dbReference type="Gene3D" id="1.20.5.2950">
    <property type="match status" value="1"/>
</dbReference>
<dbReference type="OrthoDB" id="88479at2"/>
<dbReference type="STRING" id="1121298.SAMN05444401_4061"/>
<reference evidence="2 3" key="1">
    <citation type="submission" date="2016-11" db="EMBL/GenBank/DDBJ databases">
        <authorList>
            <person name="Jaros S."/>
            <person name="Januszkiewicz K."/>
            <person name="Wedrychowicz H."/>
        </authorList>
    </citation>
    <scope>NUCLEOTIDE SEQUENCE [LARGE SCALE GENOMIC DNA]</scope>
    <source>
        <strain evidence="2 3">DSM 21864</strain>
    </source>
</reference>
<gene>
    <name evidence="2" type="ORF">SAMN05444401_4061</name>
</gene>
<accession>A0A1M6MPJ0</accession>
<protein>
    <submittedName>
        <fullName evidence="2">V/A-type H+-transporting ATPase subunit G/H</fullName>
    </submittedName>
</protein>
<dbReference type="EMBL" id="FQZO01000009">
    <property type="protein sequence ID" value="SHJ85398.1"/>
    <property type="molecule type" value="Genomic_DNA"/>
</dbReference>
<organism evidence="2 3">
    <name type="scientific">Clostridium amylolyticum</name>
    <dbReference type="NCBI Taxonomy" id="1121298"/>
    <lineage>
        <taxon>Bacteria</taxon>
        <taxon>Bacillati</taxon>
        <taxon>Bacillota</taxon>
        <taxon>Clostridia</taxon>
        <taxon>Eubacteriales</taxon>
        <taxon>Clostridiaceae</taxon>
        <taxon>Clostridium</taxon>
    </lineage>
</organism>
<evidence type="ECO:0000313" key="2">
    <source>
        <dbReference type="EMBL" id="SHJ85398.1"/>
    </source>
</evidence>